<dbReference type="EMBL" id="BOMH01000068">
    <property type="protein sequence ID" value="GID69915.1"/>
    <property type="molecule type" value="Genomic_DNA"/>
</dbReference>
<keyword evidence="4" id="KW-0804">Transcription</keyword>
<organism evidence="8 9">
    <name type="scientific">Actinoplanes cyaneus</name>
    <dbReference type="NCBI Taxonomy" id="52696"/>
    <lineage>
        <taxon>Bacteria</taxon>
        <taxon>Bacillati</taxon>
        <taxon>Actinomycetota</taxon>
        <taxon>Actinomycetes</taxon>
        <taxon>Micromonosporales</taxon>
        <taxon>Micromonosporaceae</taxon>
        <taxon>Actinoplanes</taxon>
    </lineage>
</organism>
<dbReference type="AlphaFoldDB" id="A0A919IPN9"/>
<feature type="region of interest" description="Disordered" evidence="6">
    <location>
        <begin position="566"/>
        <end position="655"/>
    </location>
</feature>
<dbReference type="GO" id="GO:0043531">
    <property type="term" value="F:ADP binding"/>
    <property type="evidence" value="ECO:0007669"/>
    <property type="project" value="InterPro"/>
</dbReference>
<dbReference type="InterPro" id="IPR002182">
    <property type="entry name" value="NB-ARC"/>
</dbReference>
<dbReference type="Pfam" id="PF00931">
    <property type="entry name" value="NB-ARC"/>
    <property type="match status" value="1"/>
</dbReference>
<dbReference type="SMART" id="SM00862">
    <property type="entry name" value="Trans_reg_C"/>
    <property type="match status" value="1"/>
</dbReference>
<dbReference type="InterPro" id="IPR011990">
    <property type="entry name" value="TPR-like_helical_dom_sf"/>
</dbReference>
<protein>
    <recommendedName>
        <fullName evidence="7">OmpR/PhoB-type domain-containing protein</fullName>
    </recommendedName>
</protein>
<feature type="compositionally biased region" description="Basic and acidic residues" evidence="6">
    <location>
        <begin position="573"/>
        <end position="594"/>
    </location>
</feature>
<evidence type="ECO:0000256" key="5">
    <source>
        <dbReference type="PROSITE-ProRule" id="PRU01091"/>
    </source>
</evidence>
<keyword evidence="9" id="KW-1185">Reference proteome</keyword>
<name>A0A919IPN9_9ACTN</name>
<dbReference type="SUPFAM" id="SSF52540">
    <property type="entry name" value="P-loop containing nucleoside triphosphate hydrolases"/>
    <property type="match status" value="1"/>
</dbReference>
<dbReference type="Pfam" id="PF03704">
    <property type="entry name" value="BTAD"/>
    <property type="match status" value="1"/>
</dbReference>
<dbReference type="PANTHER" id="PTHR35807">
    <property type="entry name" value="TRANSCRIPTIONAL REGULATOR REDD-RELATED"/>
    <property type="match status" value="1"/>
</dbReference>
<dbReference type="InterPro" id="IPR036388">
    <property type="entry name" value="WH-like_DNA-bd_sf"/>
</dbReference>
<dbReference type="InterPro" id="IPR027417">
    <property type="entry name" value="P-loop_NTPase"/>
</dbReference>
<dbReference type="InterPro" id="IPR005158">
    <property type="entry name" value="BTAD"/>
</dbReference>
<dbReference type="Gene3D" id="3.40.50.300">
    <property type="entry name" value="P-loop containing nucleotide triphosphate hydrolases"/>
    <property type="match status" value="1"/>
</dbReference>
<comment type="similarity">
    <text evidence="1">Belongs to the AfsR/DnrI/RedD regulatory family.</text>
</comment>
<evidence type="ECO:0000313" key="8">
    <source>
        <dbReference type="EMBL" id="GID69915.1"/>
    </source>
</evidence>
<comment type="caution">
    <text evidence="8">The sequence shown here is derived from an EMBL/GenBank/DDBJ whole genome shotgun (WGS) entry which is preliminary data.</text>
</comment>
<dbReference type="InterPro" id="IPR051677">
    <property type="entry name" value="AfsR-DnrI-RedD_regulator"/>
</dbReference>
<accession>A0A919IPN9</accession>
<evidence type="ECO:0000313" key="9">
    <source>
        <dbReference type="Proteomes" id="UP000619479"/>
    </source>
</evidence>
<dbReference type="GO" id="GO:0003677">
    <property type="term" value="F:DNA binding"/>
    <property type="evidence" value="ECO:0007669"/>
    <property type="project" value="UniProtKB-UniRule"/>
</dbReference>
<dbReference type="Proteomes" id="UP000619479">
    <property type="component" value="Unassembled WGS sequence"/>
</dbReference>
<evidence type="ECO:0000256" key="6">
    <source>
        <dbReference type="SAM" id="MobiDB-lite"/>
    </source>
</evidence>
<dbReference type="Gene3D" id="1.10.10.10">
    <property type="entry name" value="Winged helix-like DNA-binding domain superfamily/Winged helix DNA-binding domain"/>
    <property type="match status" value="1"/>
</dbReference>
<feature type="domain" description="OmpR/PhoB-type" evidence="7">
    <location>
        <begin position="1"/>
        <end position="104"/>
    </location>
</feature>
<dbReference type="SMART" id="SM01043">
    <property type="entry name" value="BTAD"/>
    <property type="match status" value="1"/>
</dbReference>
<evidence type="ECO:0000256" key="4">
    <source>
        <dbReference type="ARBA" id="ARBA00023163"/>
    </source>
</evidence>
<evidence type="ECO:0000256" key="3">
    <source>
        <dbReference type="ARBA" id="ARBA00023125"/>
    </source>
</evidence>
<dbReference type="PANTHER" id="PTHR35807:SF1">
    <property type="entry name" value="TRANSCRIPTIONAL REGULATOR REDD"/>
    <property type="match status" value="1"/>
</dbReference>
<keyword evidence="2" id="KW-0805">Transcription regulation</keyword>
<keyword evidence="3 5" id="KW-0238">DNA-binding</keyword>
<dbReference type="PRINTS" id="PR00364">
    <property type="entry name" value="DISEASERSIST"/>
</dbReference>
<reference evidence="8" key="1">
    <citation type="submission" date="2021-01" db="EMBL/GenBank/DDBJ databases">
        <title>Whole genome shotgun sequence of Actinoplanes cyaneus NBRC 14990.</title>
        <authorList>
            <person name="Komaki H."/>
            <person name="Tamura T."/>
        </authorList>
    </citation>
    <scope>NUCLEOTIDE SEQUENCE</scope>
    <source>
        <strain evidence="8">NBRC 14990</strain>
    </source>
</reference>
<feature type="DNA-binding region" description="OmpR/PhoB-type" evidence="5">
    <location>
        <begin position="1"/>
        <end position="104"/>
    </location>
</feature>
<sequence>MQKSPRPLRFTVLGPVRAWRGDREIHLGSPQSRTLIALLLAHGGEVMSLAHLVDAMWGAAPPNTAVNAVHRNVGLLRRLIEPALPVRDPGSWLIRSAGGYRLAVGPESLDLLRLRALAEQGRREAKPHLFREALDLWQGTVADGIDALVRNDTVFTALDQELTALAREAADLALATGDAELLLGAVRRAADQAPFDEALHARLIRLWAATGHQAGALATYERLRVRLGEELGITPGVEATDARDAVLRPARAARIPAQLPADLPVFAARDAELALLDGLADLAGPVAVTGMPGVGKTTLAVHWAHRVAGRFPGGQLYLNLRGFDRERRPLTSGEALAALLDGLGVSGRDVPETVDARAALYRTLLAGRRMLVVLDDARDAGQVRPLLPGGGGCLVIVTGRAEPIGLAVHGAPVIRVPPLSPLGSRRMLERRLGPARLSADPVATGEIVAYCGGLPLALAIVAARAQHGPAAPLRVLAAELRAGRLDALSAPGLADDVRASFALSVSSLTEHAAEAFARLGHESAEVGLSSAASELSAAGMLIEIGPGRFRMHELLRLFARETAARETAAQETTARETAVRETPARETTARETAARETTPSGTAAPETAAREAAAPRTRPASRQNPRQLPAHTLPTAPRLTSPISDLDPTSEALPL</sequence>
<dbReference type="SUPFAM" id="SSF48452">
    <property type="entry name" value="TPR-like"/>
    <property type="match status" value="1"/>
</dbReference>
<dbReference type="InterPro" id="IPR016032">
    <property type="entry name" value="Sig_transdc_resp-reg_C-effctor"/>
</dbReference>
<evidence type="ECO:0000256" key="1">
    <source>
        <dbReference type="ARBA" id="ARBA00005820"/>
    </source>
</evidence>
<dbReference type="InterPro" id="IPR001867">
    <property type="entry name" value="OmpR/PhoB-type_DNA-bd"/>
</dbReference>
<dbReference type="SUPFAM" id="SSF46894">
    <property type="entry name" value="C-terminal effector domain of the bipartite response regulators"/>
    <property type="match status" value="1"/>
</dbReference>
<evidence type="ECO:0000259" key="7">
    <source>
        <dbReference type="PROSITE" id="PS51755"/>
    </source>
</evidence>
<dbReference type="GO" id="GO:0000160">
    <property type="term" value="P:phosphorelay signal transduction system"/>
    <property type="evidence" value="ECO:0007669"/>
    <property type="project" value="InterPro"/>
</dbReference>
<feature type="compositionally biased region" description="Low complexity" evidence="6">
    <location>
        <begin position="595"/>
        <end position="620"/>
    </location>
</feature>
<dbReference type="PROSITE" id="PS51755">
    <property type="entry name" value="OMPR_PHOB"/>
    <property type="match status" value="1"/>
</dbReference>
<evidence type="ECO:0000256" key="2">
    <source>
        <dbReference type="ARBA" id="ARBA00023015"/>
    </source>
</evidence>
<dbReference type="GO" id="GO:0006355">
    <property type="term" value="P:regulation of DNA-templated transcription"/>
    <property type="evidence" value="ECO:0007669"/>
    <property type="project" value="InterPro"/>
</dbReference>
<gene>
    <name evidence="8" type="ORF">Acy02nite_77960</name>
</gene>
<proteinExistence type="inferred from homology"/>
<dbReference type="RefSeq" id="WP_203752939.1">
    <property type="nucleotide sequence ID" value="NZ_BAAAUC010000024.1"/>
</dbReference>